<dbReference type="CDD" id="cd04660">
    <property type="entry name" value="nsLTP_like"/>
    <property type="match status" value="1"/>
</dbReference>
<organism evidence="4 5">
    <name type="scientific">Tetracentron sinense</name>
    <name type="common">Spur-leaf</name>
    <dbReference type="NCBI Taxonomy" id="13715"/>
    <lineage>
        <taxon>Eukaryota</taxon>
        <taxon>Viridiplantae</taxon>
        <taxon>Streptophyta</taxon>
        <taxon>Embryophyta</taxon>
        <taxon>Tracheophyta</taxon>
        <taxon>Spermatophyta</taxon>
        <taxon>Magnoliopsida</taxon>
        <taxon>Trochodendrales</taxon>
        <taxon>Trochodendraceae</taxon>
        <taxon>Tetracentron</taxon>
    </lineage>
</organism>
<dbReference type="GO" id="GO:0009627">
    <property type="term" value="P:systemic acquired resistance"/>
    <property type="evidence" value="ECO:0007669"/>
    <property type="project" value="InterPro"/>
</dbReference>
<dbReference type="InterPro" id="IPR016140">
    <property type="entry name" value="Bifunc_inhib/LTP/seed_store"/>
</dbReference>
<proteinExistence type="predicted"/>
<feature type="domain" description="Bifunctional inhibitor/plant lipid transfer protein/seed storage helical" evidence="3">
    <location>
        <begin position="43"/>
        <end position="124"/>
    </location>
</feature>
<sequence>MLIHGFQTCGSCMGYISELLHYCESEGNQERKKKMEMLRKLVLLLLFMAAIFAEAKALTLCNMDDDGLTACKPSVSEPNPADPTELCCKALAGADLKCLCSYKNSMLLPAFGIDPDLAMQLPTKDVGADQVLYAALKMLSKMFCIFLLVNVQSQAQALEAQNQMLILLREIREGNPQTDPNEQEIPEQSYVTAADCRDPVTEDTLVQTCIGGLLKEFRVHLENLGISNFSRLQQATGHKSESIKLHDRIWRHEPCPPKVQSMAAETTTDKKWSRSNAGPLKKSKAPPMDVDEPPPFPVDMKFIEDIFYEWLRDGVIRPPILLRCLTPEDKKSPNYYIYHHKTSHSTSNCWTLRQFFHKKVASGEVQLPNSNSSVYNDPLPSHNPKERVAMVLHVEGEDDSIAPSMEATFLQLPVVQSFMDHMAFSEAARHDLAHTFTKIVDRQGEEYFKADSIIRQPPTPKPTLHRAAITFTNADMLAPRSDHNRPLYITATLNGITVRQVFIDPGSSINLLTLSTVKSINLPMNCITPQSIDVSGFSNHSQRALGYVNIDLQSMVVSVGVIKGRGSCIPNSSNLDTIGQPWKRIQQGL</sequence>
<dbReference type="AlphaFoldDB" id="A0A835D9D6"/>
<dbReference type="PANTHER" id="PTHR33122">
    <property type="entry name" value="LIPID BINDING PROTEIN-RELATED"/>
    <property type="match status" value="1"/>
</dbReference>
<dbReference type="InterPro" id="IPR036312">
    <property type="entry name" value="Bifun_inhib/LTP/seed_sf"/>
</dbReference>
<feature type="region of interest" description="Disordered" evidence="1">
    <location>
        <begin position="259"/>
        <end position="292"/>
    </location>
</feature>
<keyword evidence="2" id="KW-0812">Transmembrane</keyword>
<dbReference type="InterPro" id="IPR044741">
    <property type="entry name" value="NsLTP-like"/>
</dbReference>
<evidence type="ECO:0000259" key="3">
    <source>
        <dbReference type="Pfam" id="PF14368"/>
    </source>
</evidence>
<name>A0A835D9D6_TETSI</name>
<dbReference type="PANTHER" id="PTHR33122:SF60">
    <property type="entry name" value="LIPID-TRANSFER PROTEIN DIR1-RELATED"/>
    <property type="match status" value="1"/>
</dbReference>
<dbReference type="EMBL" id="JABCRI010000016">
    <property type="protein sequence ID" value="KAF8391864.1"/>
    <property type="molecule type" value="Genomic_DNA"/>
</dbReference>
<dbReference type="InterPro" id="IPR021109">
    <property type="entry name" value="Peptidase_aspartic_dom_sf"/>
</dbReference>
<accession>A0A835D9D6</accession>
<keyword evidence="2" id="KW-1133">Transmembrane helix</keyword>
<evidence type="ECO:0000256" key="2">
    <source>
        <dbReference type="SAM" id="Phobius"/>
    </source>
</evidence>
<reference evidence="4 5" key="1">
    <citation type="submission" date="2020-04" db="EMBL/GenBank/DDBJ databases">
        <title>Plant Genome Project.</title>
        <authorList>
            <person name="Zhang R.-G."/>
        </authorList>
    </citation>
    <scope>NUCLEOTIDE SEQUENCE [LARGE SCALE GENOMIC DNA]</scope>
    <source>
        <strain evidence="4">YNK0</strain>
        <tissue evidence="4">Leaf</tissue>
    </source>
</reference>
<dbReference type="Proteomes" id="UP000655225">
    <property type="component" value="Unassembled WGS sequence"/>
</dbReference>
<evidence type="ECO:0000256" key="1">
    <source>
        <dbReference type="SAM" id="MobiDB-lite"/>
    </source>
</evidence>
<dbReference type="Pfam" id="PF14368">
    <property type="entry name" value="LTP_2"/>
    <property type="match status" value="1"/>
</dbReference>
<comment type="caution">
    <text evidence="4">The sequence shown here is derived from an EMBL/GenBank/DDBJ whole genome shotgun (WGS) entry which is preliminary data.</text>
</comment>
<protein>
    <recommendedName>
        <fullName evidence="3">Bifunctional inhibitor/plant lipid transfer protein/seed storage helical domain-containing protein</fullName>
    </recommendedName>
</protein>
<evidence type="ECO:0000313" key="4">
    <source>
        <dbReference type="EMBL" id="KAF8391864.1"/>
    </source>
</evidence>
<keyword evidence="2" id="KW-0472">Membrane</keyword>
<feature type="transmembrane region" description="Helical" evidence="2">
    <location>
        <begin position="41"/>
        <end position="60"/>
    </location>
</feature>
<gene>
    <name evidence="4" type="ORF">HHK36_022202</name>
</gene>
<dbReference type="SUPFAM" id="SSF47699">
    <property type="entry name" value="Bifunctional inhibitor/lipid-transfer protein/seed storage 2S albumin"/>
    <property type="match status" value="1"/>
</dbReference>
<dbReference type="CDD" id="cd00303">
    <property type="entry name" value="retropepsin_like"/>
    <property type="match status" value="1"/>
</dbReference>
<dbReference type="OrthoDB" id="643149at2759"/>
<evidence type="ECO:0000313" key="5">
    <source>
        <dbReference type="Proteomes" id="UP000655225"/>
    </source>
</evidence>
<dbReference type="Gene3D" id="1.10.110.10">
    <property type="entry name" value="Plant lipid-transfer and hydrophobic proteins"/>
    <property type="match status" value="1"/>
</dbReference>
<dbReference type="InterPro" id="IPR039265">
    <property type="entry name" value="DIR1-like"/>
</dbReference>
<dbReference type="GO" id="GO:0005504">
    <property type="term" value="F:fatty acid binding"/>
    <property type="evidence" value="ECO:0007669"/>
    <property type="project" value="InterPro"/>
</dbReference>
<dbReference type="Gene3D" id="2.40.70.10">
    <property type="entry name" value="Acid Proteases"/>
    <property type="match status" value="1"/>
</dbReference>
<keyword evidence="5" id="KW-1185">Reference proteome</keyword>